<evidence type="ECO:0000313" key="1">
    <source>
        <dbReference type="EMBL" id="OCT55422.1"/>
    </source>
</evidence>
<reference evidence="1" key="1">
    <citation type="submission" date="2016-05" db="EMBL/GenBank/DDBJ databases">
        <title>WGS assembly of Xenopus laevis.</title>
        <authorList>
            <person name="Session A."/>
            <person name="Uno Y."/>
            <person name="Kwon T."/>
            <person name="Chapman J."/>
            <person name="Toyoda A."/>
            <person name="Takahashi S."/>
            <person name="Fukui A."/>
            <person name="Hikosaka A."/>
            <person name="Putnam N."/>
            <person name="Stites J."/>
            <person name="Van Heeringen S."/>
            <person name="Quigley I."/>
            <person name="Heinz S."/>
            <person name="Hellsten U."/>
            <person name="Lyons J."/>
            <person name="Suzuki A."/>
            <person name="Kondo M."/>
            <person name="Ogino H."/>
            <person name="Ochi H."/>
            <person name="Bogdanovic O."/>
            <person name="Lister R."/>
            <person name="Georgiou G."/>
            <person name="Paranjpe S."/>
            <person name="Van Kruijsbergen I."/>
            <person name="Mozaffari S."/>
            <person name="Shu S."/>
            <person name="Schmutz J."/>
            <person name="Jenkins J."/>
            <person name="Grimwood J."/>
            <person name="Carlson J."/>
            <person name="Mitros T."/>
            <person name="Simakov O."/>
            <person name="Heald R."/>
            <person name="Miller K."/>
            <person name="Haudenschild C."/>
            <person name="Kuroki Y."/>
            <person name="Tanaka T."/>
            <person name="Michiue T."/>
            <person name="Watanabe M."/>
            <person name="Kinoshita T."/>
            <person name="Ohta Y."/>
            <person name="Mawaribuchi S."/>
            <person name="Suzuki Y."/>
            <person name="Haramoto Y."/>
            <person name="Yamamoto T."/>
            <person name="Takagi C."/>
            <person name="Kitzman J."/>
            <person name="Shendure J."/>
            <person name="Nakayama T."/>
            <person name="Izutsu Y."/>
            <person name="Robert J."/>
            <person name="Dichmann D."/>
            <person name="Flajnik M."/>
            <person name="Houston D."/>
            <person name="Marcotte E."/>
            <person name="Wallingford J."/>
            <person name="Ito Y."/>
            <person name="Asashima M."/>
            <person name="Ueno N."/>
            <person name="Matsuda Y."/>
            <person name="Jan Veenstra G."/>
            <person name="Fujiyama A."/>
            <person name="Harland R."/>
            <person name="Taira M."/>
            <person name="Rokhsar D.S."/>
        </authorList>
    </citation>
    <scope>NUCLEOTIDE SEQUENCE</scope>
    <source>
        <strain evidence="1">J</strain>
        <tissue evidence="1">Blood</tissue>
    </source>
</reference>
<protein>
    <submittedName>
        <fullName evidence="1">Uncharacterized protein</fullName>
    </submittedName>
</protein>
<proteinExistence type="predicted"/>
<sequence length="123" mass="14799">MWQCHNIQPFWTQIKQILPRFTDLRIEDSAPFFLLHHNDLSSDQYKNALISTLVTVAKSLIPLFWKSKSIPTLKDWVLKVNEIYRFELYKLDLSKPHQQKKLATKWFYWVQYIESPEYLALIA</sequence>
<organism evidence="1">
    <name type="scientific">Xenopus laevis</name>
    <name type="common">African clawed frog</name>
    <dbReference type="NCBI Taxonomy" id="8355"/>
    <lineage>
        <taxon>Eukaryota</taxon>
        <taxon>Metazoa</taxon>
        <taxon>Chordata</taxon>
        <taxon>Craniata</taxon>
        <taxon>Vertebrata</taxon>
        <taxon>Euteleostomi</taxon>
        <taxon>Amphibia</taxon>
        <taxon>Batrachia</taxon>
        <taxon>Anura</taxon>
        <taxon>Pipoidea</taxon>
        <taxon>Pipidae</taxon>
        <taxon>Xenopodinae</taxon>
        <taxon>Xenopus</taxon>
        <taxon>Xenopus</taxon>
    </lineage>
</organism>
<dbReference type="EMBL" id="KV491972">
    <property type="protein sequence ID" value="OCT55422.1"/>
    <property type="molecule type" value="Genomic_DNA"/>
</dbReference>
<gene>
    <name evidence="1" type="ORF">XELAEV_18002173mg</name>
</gene>
<dbReference type="Proteomes" id="UP000694892">
    <property type="component" value="Unassembled WGS sequence"/>
</dbReference>
<name>A0A974BNY5_XENLA</name>
<accession>A0A974BNY5</accession>
<dbReference type="AlphaFoldDB" id="A0A974BNY5"/>